<evidence type="ECO:0000259" key="1">
    <source>
        <dbReference type="SMART" id="SM00471"/>
    </source>
</evidence>
<dbReference type="Proteomes" id="UP000019804">
    <property type="component" value="Unassembled WGS sequence"/>
</dbReference>
<reference evidence="3" key="1">
    <citation type="journal article" date="2014" name="Nat. Commun.">
        <title>Genomic adaptations of the halophilic Dead Sea filamentous fungus Eurotium rubrum.</title>
        <authorList>
            <person name="Kis-Papo T."/>
            <person name="Weig A.R."/>
            <person name="Riley R."/>
            <person name="Persoh D."/>
            <person name="Salamov A."/>
            <person name="Sun H."/>
            <person name="Lipzen A."/>
            <person name="Wasser S.P."/>
            <person name="Rambold G."/>
            <person name="Grigoriev I.V."/>
            <person name="Nevo E."/>
        </authorList>
    </citation>
    <scope>NUCLEOTIDE SEQUENCE [LARGE SCALE GENOMIC DNA]</scope>
    <source>
        <strain evidence="3">CBS 135680</strain>
    </source>
</reference>
<dbReference type="GeneID" id="63700007"/>
<protein>
    <recommendedName>
        <fullName evidence="1">HD/PDEase domain-containing protein</fullName>
    </recommendedName>
</protein>
<dbReference type="AlphaFoldDB" id="A0A017S7L9"/>
<dbReference type="PANTHER" id="PTHR33594">
    <property type="entry name" value="SUPERFAMILY HYDROLASE, PUTATIVE (AFU_ORTHOLOGUE AFUA_1G03035)-RELATED"/>
    <property type="match status" value="1"/>
</dbReference>
<dbReference type="HOGENOM" id="CLU_036524_0_1_1"/>
<dbReference type="InterPro" id="IPR006674">
    <property type="entry name" value="HD_domain"/>
</dbReference>
<feature type="domain" description="HD/PDEase" evidence="1">
    <location>
        <begin position="62"/>
        <end position="192"/>
    </location>
</feature>
<accession>A0A017S7L9</accession>
<dbReference type="SUPFAM" id="SSF109604">
    <property type="entry name" value="HD-domain/PDEase-like"/>
    <property type="match status" value="1"/>
</dbReference>
<dbReference type="Gene3D" id="1.10.3210.50">
    <property type="match status" value="1"/>
</dbReference>
<dbReference type="OrthoDB" id="16547at2759"/>
<proteinExistence type="predicted"/>
<evidence type="ECO:0000313" key="2">
    <source>
        <dbReference type="EMBL" id="EYE92160.1"/>
    </source>
</evidence>
<dbReference type="RefSeq" id="XP_040635848.1">
    <property type="nucleotide sequence ID" value="XM_040784883.1"/>
</dbReference>
<dbReference type="InterPro" id="IPR003607">
    <property type="entry name" value="HD/PDEase_dom"/>
</dbReference>
<dbReference type="STRING" id="1388766.A0A017S7L9"/>
<dbReference type="EMBL" id="KK088439">
    <property type="protein sequence ID" value="EYE92160.1"/>
    <property type="molecule type" value="Genomic_DNA"/>
</dbReference>
<dbReference type="PANTHER" id="PTHR33594:SF1">
    <property type="entry name" value="HD_PDEASE DOMAIN-CONTAINING PROTEIN"/>
    <property type="match status" value="1"/>
</dbReference>
<dbReference type="CDD" id="cd00077">
    <property type="entry name" value="HDc"/>
    <property type="match status" value="1"/>
</dbReference>
<keyword evidence="3" id="KW-1185">Reference proteome</keyword>
<sequence>MTTTTTTTTTTATTTISTLCQETTLDDLQNALSQTHQDVLIRNQALLVSVAESVKEYMSQYDLSHDFQHILRVLTLSRRILDAECSNTENGAIEYDPLVVFLSALLHDIGDHKYVKAGESATVQIASILSSAGASPQLSTKVQIIASNISYTTEMKDRARLQRILNQHRELGVVQDADRLDAIGATGIGRAFAFGGAKKPDNGLESQREHISGKLEGLVDFMKTRTGRRMGVERTKRLRIFQEWWDEEMKFES</sequence>
<organism evidence="2 3">
    <name type="scientific">Aspergillus ruber (strain CBS 135680)</name>
    <dbReference type="NCBI Taxonomy" id="1388766"/>
    <lineage>
        <taxon>Eukaryota</taxon>
        <taxon>Fungi</taxon>
        <taxon>Dikarya</taxon>
        <taxon>Ascomycota</taxon>
        <taxon>Pezizomycotina</taxon>
        <taxon>Eurotiomycetes</taxon>
        <taxon>Eurotiomycetidae</taxon>
        <taxon>Eurotiales</taxon>
        <taxon>Aspergillaceae</taxon>
        <taxon>Aspergillus</taxon>
        <taxon>Aspergillus subgen. Aspergillus</taxon>
    </lineage>
</organism>
<dbReference type="Pfam" id="PF01966">
    <property type="entry name" value="HD"/>
    <property type="match status" value="1"/>
</dbReference>
<name>A0A017S7L9_ASPRC</name>
<gene>
    <name evidence="2" type="ORF">EURHEDRAFT_463465</name>
</gene>
<dbReference type="SMART" id="SM00471">
    <property type="entry name" value="HDc"/>
    <property type="match status" value="1"/>
</dbReference>
<evidence type="ECO:0000313" key="3">
    <source>
        <dbReference type="Proteomes" id="UP000019804"/>
    </source>
</evidence>